<dbReference type="AlphaFoldDB" id="A0A1X0NLZ0"/>
<evidence type="ECO:0000313" key="3">
    <source>
        <dbReference type="Proteomes" id="UP000192257"/>
    </source>
</evidence>
<accession>A0A1X0NLZ0</accession>
<evidence type="ECO:0000313" key="2">
    <source>
        <dbReference type="EMBL" id="ORC85561.1"/>
    </source>
</evidence>
<keyword evidence="3" id="KW-1185">Reference proteome</keyword>
<feature type="region of interest" description="Disordered" evidence="1">
    <location>
        <begin position="1"/>
        <end position="86"/>
    </location>
</feature>
<dbReference type="VEuPathDB" id="TriTrypDB:TM35_000341730"/>
<dbReference type="RefSeq" id="XP_028879627.1">
    <property type="nucleotide sequence ID" value="XM_029029071.1"/>
</dbReference>
<feature type="compositionally biased region" description="Polar residues" evidence="1">
    <location>
        <begin position="8"/>
        <end position="22"/>
    </location>
</feature>
<dbReference type="EMBL" id="NBCO01000034">
    <property type="protein sequence ID" value="ORC85561.1"/>
    <property type="molecule type" value="Genomic_DNA"/>
</dbReference>
<feature type="compositionally biased region" description="Low complexity" evidence="1">
    <location>
        <begin position="72"/>
        <end position="86"/>
    </location>
</feature>
<organism evidence="2 3">
    <name type="scientific">Trypanosoma theileri</name>
    <dbReference type="NCBI Taxonomy" id="67003"/>
    <lineage>
        <taxon>Eukaryota</taxon>
        <taxon>Discoba</taxon>
        <taxon>Euglenozoa</taxon>
        <taxon>Kinetoplastea</taxon>
        <taxon>Metakinetoplastina</taxon>
        <taxon>Trypanosomatida</taxon>
        <taxon>Trypanosomatidae</taxon>
        <taxon>Trypanosoma</taxon>
    </lineage>
</organism>
<dbReference type="OrthoDB" id="265655at2759"/>
<gene>
    <name evidence="2" type="ORF">TM35_000341730</name>
</gene>
<proteinExistence type="predicted"/>
<reference evidence="2 3" key="1">
    <citation type="submission" date="2017-03" db="EMBL/GenBank/DDBJ databases">
        <title>An alternative strategy for trypanosome survival in the mammalian bloodstream revealed through genome and transcriptome analysis of the ubiquitous bovine parasite Trypanosoma (Megatrypanum) theileri.</title>
        <authorList>
            <person name="Kelly S."/>
            <person name="Ivens A."/>
            <person name="Mott A."/>
            <person name="O'Neill E."/>
            <person name="Emms D."/>
            <person name="Macleod O."/>
            <person name="Voorheis P."/>
            <person name="Matthews J."/>
            <person name="Matthews K."/>
            <person name="Carrington M."/>
        </authorList>
    </citation>
    <scope>NUCLEOTIDE SEQUENCE [LARGE SCALE GENOMIC DNA]</scope>
    <source>
        <strain evidence="2">Edinburgh</strain>
    </source>
</reference>
<dbReference type="Proteomes" id="UP000192257">
    <property type="component" value="Unassembled WGS sequence"/>
</dbReference>
<dbReference type="GeneID" id="39988851"/>
<evidence type="ECO:0000256" key="1">
    <source>
        <dbReference type="SAM" id="MobiDB-lite"/>
    </source>
</evidence>
<feature type="compositionally biased region" description="Low complexity" evidence="1">
    <location>
        <begin position="36"/>
        <end position="45"/>
    </location>
</feature>
<comment type="caution">
    <text evidence="2">The sequence shown here is derived from an EMBL/GenBank/DDBJ whole genome shotgun (WGS) entry which is preliminary data.</text>
</comment>
<name>A0A1X0NLZ0_9TRYP</name>
<sequence>MIFRSRKYSLSPNDVGSPSSYSKVRRERPSSAPSTGSSGNYNNSYDIPRVEQRLRIVKRSRARQTPDMSYIPSNNSPSPSPSLVSSLGAVPMPPAVDPPCVAYPMFDLSRLPQHEQNTIEALVTEITDAIAFPDARQR</sequence>
<protein>
    <submittedName>
        <fullName evidence="2">Uncharacterized protein</fullName>
    </submittedName>
</protein>